<keyword evidence="2" id="KW-0328">Glycosyltransferase</keyword>
<keyword evidence="4" id="KW-0472">Membrane</keyword>
<dbReference type="PANTHER" id="PTHR43630">
    <property type="entry name" value="POLY-BETA-1,6-N-ACETYL-D-GLUCOSAMINE SYNTHASE"/>
    <property type="match status" value="1"/>
</dbReference>
<dbReference type="GO" id="GO:0016757">
    <property type="term" value="F:glycosyltransferase activity"/>
    <property type="evidence" value="ECO:0007669"/>
    <property type="project" value="UniProtKB-KW"/>
</dbReference>
<organism evidence="5 6">
    <name type="scientific">Tumebacillus permanentifrigoris</name>
    <dbReference type="NCBI Taxonomy" id="378543"/>
    <lineage>
        <taxon>Bacteria</taxon>
        <taxon>Bacillati</taxon>
        <taxon>Bacillota</taxon>
        <taxon>Bacilli</taxon>
        <taxon>Bacillales</taxon>
        <taxon>Alicyclobacillaceae</taxon>
        <taxon>Tumebacillus</taxon>
    </lineage>
</organism>
<name>A0A316DG97_9BACL</name>
<comment type="similarity">
    <text evidence="1">Belongs to the glycosyltransferase 2 family.</text>
</comment>
<keyword evidence="3 5" id="KW-0808">Transferase</keyword>
<protein>
    <submittedName>
        <fullName evidence="5">Cellulose synthase/poly-beta-1,6-N-acetylglucosamine synthase-like glycosyltransferase</fullName>
    </submittedName>
</protein>
<dbReference type="InterPro" id="IPR029044">
    <property type="entry name" value="Nucleotide-diphossugar_trans"/>
</dbReference>
<feature type="transmembrane region" description="Helical" evidence="4">
    <location>
        <begin position="6"/>
        <end position="29"/>
    </location>
</feature>
<dbReference type="Gene3D" id="3.90.550.10">
    <property type="entry name" value="Spore Coat Polysaccharide Biosynthesis Protein SpsA, Chain A"/>
    <property type="match status" value="1"/>
</dbReference>
<dbReference type="CDD" id="cd06423">
    <property type="entry name" value="CESA_like"/>
    <property type="match status" value="1"/>
</dbReference>
<evidence type="ECO:0000256" key="4">
    <source>
        <dbReference type="SAM" id="Phobius"/>
    </source>
</evidence>
<evidence type="ECO:0000313" key="5">
    <source>
        <dbReference type="EMBL" id="PWK16552.1"/>
    </source>
</evidence>
<dbReference type="Pfam" id="PF13641">
    <property type="entry name" value="Glyco_tranf_2_3"/>
    <property type="match status" value="1"/>
</dbReference>
<keyword evidence="6" id="KW-1185">Reference proteome</keyword>
<evidence type="ECO:0000256" key="3">
    <source>
        <dbReference type="ARBA" id="ARBA00022679"/>
    </source>
</evidence>
<dbReference type="AlphaFoldDB" id="A0A316DG97"/>
<gene>
    <name evidence="5" type="ORF">C7459_101418</name>
</gene>
<comment type="caution">
    <text evidence="5">The sequence shown here is derived from an EMBL/GenBank/DDBJ whole genome shotgun (WGS) entry which is preliminary data.</text>
</comment>
<dbReference type="EMBL" id="QGGL01000001">
    <property type="protein sequence ID" value="PWK16552.1"/>
    <property type="molecule type" value="Genomic_DNA"/>
</dbReference>
<feature type="transmembrane region" description="Helical" evidence="4">
    <location>
        <begin position="341"/>
        <end position="359"/>
    </location>
</feature>
<evidence type="ECO:0000313" key="6">
    <source>
        <dbReference type="Proteomes" id="UP000245634"/>
    </source>
</evidence>
<keyword evidence="4" id="KW-1133">Transmembrane helix</keyword>
<keyword evidence="4" id="KW-0812">Transmembrane</keyword>
<feature type="transmembrane region" description="Helical" evidence="4">
    <location>
        <begin position="371"/>
        <end position="390"/>
    </location>
</feature>
<proteinExistence type="inferred from homology"/>
<accession>A0A316DG97</accession>
<dbReference type="SUPFAM" id="SSF53448">
    <property type="entry name" value="Nucleotide-diphospho-sugar transferases"/>
    <property type="match status" value="1"/>
</dbReference>
<dbReference type="Proteomes" id="UP000245634">
    <property type="component" value="Unassembled WGS sequence"/>
</dbReference>
<feature type="transmembrane region" description="Helical" evidence="4">
    <location>
        <begin position="303"/>
        <end position="329"/>
    </location>
</feature>
<evidence type="ECO:0000256" key="1">
    <source>
        <dbReference type="ARBA" id="ARBA00006739"/>
    </source>
</evidence>
<evidence type="ECO:0000256" key="2">
    <source>
        <dbReference type="ARBA" id="ARBA00022676"/>
    </source>
</evidence>
<reference evidence="5 6" key="1">
    <citation type="submission" date="2018-05" db="EMBL/GenBank/DDBJ databases">
        <title>Genomic Encyclopedia of Type Strains, Phase IV (KMG-IV): sequencing the most valuable type-strain genomes for metagenomic binning, comparative biology and taxonomic classification.</title>
        <authorList>
            <person name="Goeker M."/>
        </authorList>
    </citation>
    <scope>NUCLEOTIDE SEQUENCE [LARGE SCALE GENOMIC DNA]</scope>
    <source>
        <strain evidence="5 6">DSM 18773</strain>
    </source>
</reference>
<dbReference type="PANTHER" id="PTHR43630:SF1">
    <property type="entry name" value="POLY-BETA-1,6-N-ACETYL-D-GLUCOSAMINE SYNTHASE"/>
    <property type="match status" value="1"/>
</dbReference>
<sequence>MNVDKLFLFSLIMIWVMLLYHVALAIAGYRYEKKLEGFADQLALPAVPPFVSVMVPAHNEEMVIERTARALCSFQYPPDRFEVIVVNDRSKDRTGQILDELAQEYPMLRPYHIKPGEGGGGKSAALNKGLESARGEVIAVYDADNTPERTALSRLVATLCSDENYGAVVGKFRVINAKRNLLTRFINIETISFQWMVQAGRWHLFKIASIPGTNFVIWRHVLEAAGSWDEKALAEDTELSIRIYETGKMICFMPIGITWEQEPETWNVWVKQRTRWVQGNSYVVIKFVKQLFKLKRKRMVFDILYFFFTYFVFLLGVLLSDVIFVLAAFGVVKLSLNGPYVVIWLLAYVLFIVEILVTLEIERTELTWRNLFVVMLMYFTYSQLWLYLVVRGMFLQLKSTLKKEKIVWYKTDRF</sequence>